<accession>A0ABR3FTT2</accession>
<dbReference type="PROSITE" id="PS00086">
    <property type="entry name" value="CYTOCHROME_P450"/>
    <property type="match status" value="1"/>
</dbReference>
<feature type="signal peptide" evidence="10">
    <location>
        <begin position="1"/>
        <end position="19"/>
    </location>
</feature>
<reference evidence="11 12" key="1">
    <citation type="submission" date="2024-02" db="EMBL/GenBank/DDBJ databases">
        <title>A draft genome for the cacao thread blight pathogen Marasmius crinis-equi.</title>
        <authorList>
            <person name="Cohen S.P."/>
            <person name="Baruah I.K."/>
            <person name="Amoako-Attah I."/>
            <person name="Bukari Y."/>
            <person name="Meinhardt L.W."/>
            <person name="Bailey B.A."/>
        </authorList>
    </citation>
    <scope>NUCLEOTIDE SEQUENCE [LARGE SCALE GENOMIC DNA]</scope>
    <source>
        <strain evidence="11 12">GH-76</strain>
    </source>
</reference>
<dbReference type="InterPro" id="IPR001128">
    <property type="entry name" value="Cyt_P450"/>
</dbReference>
<evidence type="ECO:0000256" key="9">
    <source>
        <dbReference type="RuleBase" id="RU000461"/>
    </source>
</evidence>
<evidence type="ECO:0008006" key="13">
    <source>
        <dbReference type="Google" id="ProtNLM"/>
    </source>
</evidence>
<evidence type="ECO:0000256" key="4">
    <source>
        <dbReference type="ARBA" id="ARBA00022617"/>
    </source>
</evidence>
<comment type="caution">
    <text evidence="11">The sequence shown here is derived from an EMBL/GenBank/DDBJ whole genome shotgun (WGS) entry which is preliminary data.</text>
</comment>
<evidence type="ECO:0000256" key="7">
    <source>
        <dbReference type="ARBA" id="ARBA00023004"/>
    </source>
</evidence>
<comment type="cofactor">
    <cofactor evidence="1">
        <name>heme</name>
        <dbReference type="ChEBI" id="CHEBI:30413"/>
    </cofactor>
</comment>
<protein>
    <recommendedName>
        <fullName evidence="13">Cytochrome P450</fullName>
    </recommendedName>
</protein>
<keyword evidence="7 9" id="KW-0408">Iron</keyword>
<feature type="chain" id="PRO_5045519356" description="Cytochrome P450" evidence="10">
    <location>
        <begin position="20"/>
        <end position="502"/>
    </location>
</feature>
<evidence type="ECO:0000313" key="12">
    <source>
        <dbReference type="Proteomes" id="UP001465976"/>
    </source>
</evidence>
<keyword evidence="8 9" id="KW-0503">Monooxygenase</keyword>
<dbReference type="InterPro" id="IPR002401">
    <property type="entry name" value="Cyt_P450_E_grp-I"/>
</dbReference>
<comment type="pathway">
    <text evidence="2">Secondary metabolite biosynthesis.</text>
</comment>
<evidence type="ECO:0000256" key="5">
    <source>
        <dbReference type="ARBA" id="ARBA00022723"/>
    </source>
</evidence>
<dbReference type="Pfam" id="PF00067">
    <property type="entry name" value="p450"/>
    <property type="match status" value="1"/>
</dbReference>
<gene>
    <name evidence="11" type="ORF">V5O48_003126</name>
</gene>
<evidence type="ECO:0000256" key="3">
    <source>
        <dbReference type="ARBA" id="ARBA00010617"/>
    </source>
</evidence>
<sequence>MAFLLTALLVTLAVLLVRRKYLQHQKLNGVPLPPGPPGLPLVGNVIDVRPRDKEPRCITYYNWALQYGELVYLEVFGSPMVILNSRKSVMELLDRRSGNYSDRPTMHMADDLMGWSWDLAHMPYSDTWRLHRKTLHQYFTPRAVAEYQPIQADMATSLIKNLTSSPENFFSHVHQYAGSIILKVAYGYTLQSDNDPYINLVEKAMEGLKATVVRAWVPGAEFKRKAEKWSVSSTEVRELPWSWLKQSIADGTAESCFATQNFEKFSVGADDSAEMTEVIKNCTGMAYLAGSDTTIAVILSFILAMVLHPEAQKRAQNEIDEVVGCGRVPEFSDQENLPYIKAALLETLRWQPTVPLALPHKCLKDDVYEGQFIPAGATILANTWAILRDETDYPEPTRFNPDRFLPKEGQEMPPDPELFAFGYGRRICPGRHLAVNSVYMAMASILSTFTIAKAVDANGKEVDPVIEYVDGLPSTAVRVPLYSTMVIAGDLKRMHAEYKWIG</sequence>
<proteinExistence type="inferred from homology"/>
<keyword evidence="6 9" id="KW-0560">Oxidoreductase</keyword>
<dbReference type="CDD" id="cd11065">
    <property type="entry name" value="CYP64-like"/>
    <property type="match status" value="1"/>
</dbReference>
<dbReference type="EMBL" id="JBAHYK010000080">
    <property type="protein sequence ID" value="KAL0578893.1"/>
    <property type="molecule type" value="Genomic_DNA"/>
</dbReference>
<name>A0ABR3FTT2_9AGAR</name>
<evidence type="ECO:0000256" key="1">
    <source>
        <dbReference type="ARBA" id="ARBA00001971"/>
    </source>
</evidence>
<dbReference type="InterPro" id="IPR017972">
    <property type="entry name" value="Cyt_P450_CS"/>
</dbReference>
<evidence type="ECO:0000256" key="2">
    <source>
        <dbReference type="ARBA" id="ARBA00005179"/>
    </source>
</evidence>
<evidence type="ECO:0000313" key="11">
    <source>
        <dbReference type="EMBL" id="KAL0578893.1"/>
    </source>
</evidence>
<dbReference type="PRINTS" id="PR00463">
    <property type="entry name" value="EP450I"/>
</dbReference>
<keyword evidence="10" id="KW-0732">Signal</keyword>
<organism evidence="11 12">
    <name type="scientific">Marasmius crinis-equi</name>
    <dbReference type="NCBI Taxonomy" id="585013"/>
    <lineage>
        <taxon>Eukaryota</taxon>
        <taxon>Fungi</taxon>
        <taxon>Dikarya</taxon>
        <taxon>Basidiomycota</taxon>
        <taxon>Agaricomycotina</taxon>
        <taxon>Agaricomycetes</taxon>
        <taxon>Agaricomycetidae</taxon>
        <taxon>Agaricales</taxon>
        <taxon>Marasmiineae</taxon>
        <taxon>Marasmiaceae</taxon>
        <taxon>Marasmius</taxon>
    </lineage>
</organism>
<dbReference type="Gene3D" id="1.10.630.10">
    <property type="entry name" value="Cytochrome P450"/>
    <property type="match status" value="1"/>
</dbReference>
<dbReference type="InterPro" id="IPR050364">
    <property type="entry name" value="Cytochrome_P450_fung"/>
</dbReference>
<dbReference type="PRINTS" id="PR00385">
    <property type="entry name" value="P450"/>
</dbReference>
<comment type="similarity">
    <text evidence="3 9">Belongs to the cytochrome P450 family.</text>
</comment>
<evidence type="ECO:0000256" key="8">
    <source>
        <dbReference type="ARBA" id="ARBA00023033"/>
    </source>
</evidence>
<dbReference type="Proteomes" id="UP001465976">
    <property type="component" value="Unassembled WGS sequence"/>
</dbReference>
<keyword evidence="5 9" id="KW-0479">Metal-binding</keyword>
<dbReference type="InterPro" id="IPR036396">
    <property type="entry name" value="Cyt_P450_sf"/>
</dbReference>
<dbReference type="PANTHER" id="PTHR46300">
    <property type="entry name" value="P450, PUTATIVE (EUROFUNG)-RELATED-RELATED"/>
    <property type="match status" value="1"/>
</dbReference>
<evidence type="ECO:0000256" key="6">
    <source>
        <dbReference type="ARBA" id="ARBA00023002"/>
    </source>
</evidence>
<dbReference type="SUPFAM" id="SSF48264">
    <property type="entry name" value="Cytochrome P450"/>
    <property type="match status" value="1"/>
</dbReference>
<dbReference type="PANTHER" id="PTHR46300:SF7">
    <property type="entry name" value="P450, PUTATIVE (EUROFUNG)-RELATED"/>
    <property type="match status" value="1"/>
</dbReference>
<keyword evidence="4 9" id="KW-0349">Heme</keyword>
<keyword evidence="12" id="KW-1185">Reference proteome</keyword>
<evidence type="ECO:0000256" key="10">
    <source>
        <dbReference type="SAM" id="SignalP"/>
    </source>
</evidence>